<sequence>MKVAVAIITDERDRILITQRSYHIPHGGFWEFPGGKLEANERAEQALIREIREEVGLEINKFQLLGEITHQYPDKSVQLIVFQVTEFSGKPSCLERQLNIKWMEKEKLNPEDFPEANKGIFDLISIELAPLATDDCISSSV</sequence>
<reference evidence="21" key="1">
    <citation type="journal article" date="2020" name="Microbiol. Resour. Announc.">
        <title>Complete Genome Sequence of Novel Psychrotolerant Legionella Strain TUM19329, Isolated from Antarctic Lake Sediment.</title>
        <authorList>
            <person name="Shimada S."/>
            <person name="Nakai R."/>
            <person name="Aoki K."/>
            <person name="Shimoeda N."/>
            <person name="Ohno G."/>
            <person name="Miyazaki Y."/>
            <person name="Kudoh S."/>
            <person name="Imura S."/>
            <person name="Watanabe K."/>
            <person name="Ishii Y."/>
            <person name="Tateda K."/>
        </authorList>
    </citation>
    <scope>NUCLEOTIDE SEQUENCE [LARGE SCALE GENOMIC DNA]</scope>
    <source>
        <strain evidence="21">TUM19329</strain>
    </source>
</reference>
<dbReference type="KEGG" id="lant:TUM19329_19620"/>
<comment type="cofactor">
    <cofactor evidence="1 18">
        <name>Mg(2+)</name>
        <dbReference type="ChEBI" id="CHEBI:18420"/>
    </cofactor>
</comment>
<dbReference type="RefSeq" id="WP_173237168.1">
    <property type="nucleotide sequence ID" value="NZ_AP022839.1"/>
</dbReference>
<evidence type="ECO:0000256" key="13">
    <source>
        <dbReference type="ARBA" id="ARBA00040794"/>
    </source>
</evidence>
<evidence type="ECO:0000256" key="18">
    <source>
        <dbReference type="PIRSR" id="PIRSR603561-2"/>
    </source>
</evidence>
<evidence type="ECO:0000256" key="1">
    <source>
        <dbReference type="ARBA" id="ARBA00001946"/>
    </source>
</evidence>
<dbReference type="GO" id="GO:0035539">
    <property type="term" value="F:8-oxo-7,8-dihydrodeoxyguanosine triphosphate pyrophosphatase activity"/>
    <property type="evidence" value="ECO:0007669"/>
    <property type="project" value="UniProtKB-EC"/>
</dbReference>
<name>A0A6F8T567_9GAMM</name>
<keyword evidence="4" id="KW-0235">DNA replication</keyword>
<keyword evidence="8 18" id="KW-0460">Magnesium</keyword>
<dbReference type="InterPro" id="IPR000086">
    <property type="entry name" value="NUDIX_hydrolase_dom"/>
</dbReference>
<dbReference type="GO" id="GO:0044715">
    <property type="term" value="F:8-oxo-dGDP phosphatase activity"/>
    <property type="evidence" value="ECO:0007669"/>
    <property type="project" value="TreeGrafter"/>
</dbReference>
<feature type="domain" description="Nudix hydrolase" evidence="20">
    <location>
        <begin position="1"/>
        <end position="127"/>
    </location>
</feature>
<dbReference type="InterPro" id="IPR020084">
    <property type="entry name" value="NUDIX_hydrolase_CS"/>
</dbReference>
<evidence type="ECO:0000256" key="4">
    <source>
        <dbReference type="ARBA" id="ARBA00022705"/>
    </source>
</evidence>
<dbReference type="PROSITE" id="PS51462">
    <property type="entry name" value="NUDIX"/>
    <property type="match status" value="1"/>
</dbReference>
<evidence type="ECO:0000256" key="16">
    <source>
        <dbReference type="ARBA" id="ARBA00042798"/>
    </source>
</evidence>
<evidence type="ECO:0000256" key="2">
    <source>
        <dbReference type="ARBA" id="ARBA00005582"/>
    </source>
</evidence>
<dbReference type="Pfam" id="PF00293">
    <property type="entry name" value="NUDIX"/>
    <property type="match status" value="1"/>
</dbReference>
<evidence type="ECO:0000256" key="11">
    <source>
        <dbReference type="ARBA" id="ARBA00036904"/>
    </source>
</evidence>
<dbReference type="Proteomes" id="UP000502894">
    <property type="component" value="Chromosome"/>
</dbReference>
<feature type="binding site" evidence="18">
    <location>
        <position position="54"/>
    </location>
    <ligand>
        <name>Mg(2+)</name>
        <dbReference type="ChEBI" id="CHEBI:18420"/>
    </ligand>
</feature>
<dbReference type="AlphaFoldDB" id="A0A6F8T567"/>
<evidence type="ECO:0000256" key="8">
    <source>
        <dbReference type="ARBA" id="ARBA00022842"/>
    </source>
</evidence>
<protein>
    <recommendedName>
        <fullName evidence="13">8-oxo-dGTP diphosphatase</fullName>
        <ecNumber evidence="12">3.6.1.55</ecNumber>
    </recommendedName>
    <alternativeName>
        <fullName evidence="16">7,8-dihydro-8-oxoguanine-triphosphatase</fullName>
    </alternativeName>
    <alternativeName>
        <fullName evidence="15">Mutator protein MutT</fullName>
    </alternativeName>
    <alternativeName>
        <fullName evidence="14">dGTP pyrophosphohydrolase</fullName>
    </alternativeName>
</protein>
<dbReference type="SUPFAM" id="SSF55811">
    <property type="entry name" value="Nudix"/>
    <property type="match status" value="1"/>
</dbReference>
<gene>
    <name evidence="21" type="primary">mutT_2</name>
    <name evidence="21" type="ORF">TUM19329_19620</name>
</gene>
<evidence type="ECO:0000313" key="22">
    <source>
        <dbReference type="Proteomes" id="UP000502894"/>
    </source>
</evidence>
<keyword evidence="3" id="KW-0515">Mutator protein</keyword>
<evidence type="ECO:0000256" key="14">
    <source>
        <dbReference type="ARBA" id="ARBA00041592"/>
    </source>
</evidence>
<accession>A0A6F8T567</accession>
<feature type="binding site" evidence="17">
    <location>
        <begin position="31"/>
        <end position="34"/>
    </location>
    <ligand>
        <name>8-oxo-dGTP</name>
        <dbReference type="ChEBI" id="CHEBI:77896"/>
    </ligand>
</feature>
<dbReference type="PRINTS" id="PR00502">
    <property type="entry name" value="NUDIXFAMILY"/>
</dbReference>
<evidence type="ECO:0000256" key="9">
    <source>
        <dbReference type="ARBA" id="ARBA00023204"/>
    </source>
</evidence>
<dbReference type="GO" id="GO:0006260">
    <property type="term" value="P:DNA replication"/>
    <property type="evidence" value="ECO:0007669"/>
    <property type="project" value="UniProtKB-KW"/>
</dbReference>
<proteinExistence type="inferred from homology"/>
<dbReference type="GO" id="GO:0006281">
    <property type="term" value="P:DNA repair"/>
    <property type="evidence" value="ECO:0007669"/>
    <property type="project" value="UniProtKB-KW"/>
</dbReference>
<evidence type="ECO:0000256" key="17">
    <source>
        <dbReference type="PIRSR" id="PIRSR603561-1"/>
    </source>
</evidence>
<evidence type="ECO:0000313" key="21">
    <source>
        <dbReference type="EMBL" id="BCA95601.1"/>
    </source>
</evidence>
<evidence type="ECO:0000256" key="6">
    <source>
        <dbReference type="ARBA" id="ARBA00022763"/>
    </source>
</evidence>
<dbReference type="PROSITE" id="PS00893">
    <property type="entry name" value="NUDIX_BOX"/>
    <property type="match status" value="1"/>
</dbReference>
<keyword evidence="22" id="KW-1185">Reference proteome</keyword>
<evidence type="ECO:0000256" key="15">
    <source>
        <dbReference type="ARBA" id="ARBA00041979"/>
    </source>
</evidence>
<evidence type="ECO:0000256" key="19">
    <source>
        <dbReference type="RuleBase" id="RU003476"/>
    </source>
</evidence>
<dbReference type="GO" id="GO:0046872">
    <property type="term" value="F:metal ion binding"/>
    <property type="evidence" value="ECO:0007669"/>
    <property type="project" value="UniProtKB-KW"/>
</dbReference>
<evidence type="ECO:0000259" key="20">
    <source>
        <dbReference type="PROSITE" id="PS51462"/>
    </source>
</evidence>
<feature type="binding site" evidence="17">
    <location>
        <position position="117"/>
    </location>
    <ligand>
        <name>8-oxo-dGTP</name>
        <dbReference type="ChEBI" id="CHEBI:77896"/>
    </ligand>
</feature>
<comment type="similarity">
    <text evidence="2 19">Belongs to the Nudix hydrolase family.</text>
</comment>
<dbReference type="PANTHER" id="PTHR47707:SF1">
    <property type="entry name" value="NUDIX HYDROLASE FAMILY PROTEIN"/>
    <property type="match status" value="1"/>
</dbReference>
<keyword evidence="9" id="KW-0234">DNA repair</keyword>
<dbReference type="PANTHER" id="PTHR47707">
    <property type="entry name" value="8-OXO-DGTP DIPHOSPHATASE"/>
    <property type="match status" value="1"/>
</dbReference>
<keyword evidence="6" id="KW-0227">DNA damage</keyword>
<keyword evidence="5 18" id="KW-0479">Metal-binding</keyword>
<dbReference type="InterPro" id="IPR047127">
    <property type="entry name" value="MutT-like"/>
</dbReference>
<dbReference type="InterPro" id="IPR015797">
    <property type="entry name" value="NUDIX_hydrolase-like_dom_sf"/>
</dbReference>
<dbReference type="GO" id="GO:0008413">
    <property type="term" value="F:8-oxo-7,8-dihydroguanosine triphosphate pyrophosphatase activity"/>
    <property type="evidence" value="ECO:0007669"/>
    <property type="project" value="InterPro"/>
</dbReference>
<comment type="catalytic activity">
    <reaction evidence="11">
        <text>8-oxo-GTP + H2O = 8-oxo-GMP + diphosphate + H(+)</text>
        <dbReference type="Rhea" id="RHEA:67616"/>
        <dbReference type="ChEBI" id="CHEBI:15377"/>
        <dbReference type="ChEBI" id="CHEBI:15378"/>
        <dbReference type="ChEBI" id="CHEBI:33019"/>
        <dbReference type="ChEBI" id="CHEBI:143553"/>
        <dbReference type="ChEBI" id="CHEBI:145694"/>
    </reaction>
</comment>
<dbReference type="CDD" id="cd03425">
    <property type="entry name" value="NUDIX_MutT_NudA_like"/>
    <property type="match status" value="1"/>
</dbReference>
<evidence type="ECO:0000256" key="3">
    <source>
        <dbReference type="ARBA" id="ARBA00022457"/>
    </source>
</evidence>
<organism evidence="21 22">
    <name type="scientific">Legionella antarctica</name>
    <dbReference type="NCBI Taxonomy" id="2708020"/>
    <lineage>
        <taxon>Bacteria</taxon>
        <taxon>Pseudomonadati</taxon>
        <taxon>Pseudomonadota</taxon>
        <taxon>Gammaproteobacteria</taxon>
        <taxon>Legionellales</taxon>
        <taxon>Legionellaceae</taxon>
        <taxon>Legionella</taxon>
    </lineage>
</organism>
<evidence type="ECO:0000256" key="7">
    <source>
        <dbReference type="ARBA" id="ARBA00022801"/>
    </source>
</evidence>
<comment type="catalytic activity">
    <reaction evidence="10">
        <text>8-oxo-dGTP + H2O = 8-oxo-dGMP + diphosphate + H(+)</text>
        <dbReference type="Rhea" id="RHEA:31575"/>
        <dbReference type="ChEBI" id="CHEBI:15377"/>
        <dbReference type="ChEBI" id="CHEBI:15378"/>
        <dbReference type="ChEBI" id="CHEBI:33019"/>
        <dbReference type="ChEBI" id="CHEBI:63224"/>
        <dbReference type="ChEBI" id="CHEBI:77896"/>
        <dbReference type="EC" id="3.6.1.55"/>
    </reaction>
</comment>
<feature type="binding site" evidence="18">
    <location>
        <position position="34"/>
    </location>
    <ligand>
        <name>Mg(2+)</name>
        <dbReference type="ChEBI" id="CHEBI:18420"/>
    </ligand>
</feature>
<evidence type="ECO:0000256" key="5">
    <source>
        <dbReference type="ARBA" id="ARBA00022723"/>
    </source>
</evidence>
<evidence type="ECO:0000256" key="12">
    <source>
        <dbReference type="ARBA" id="ARBA00038905"/>
    </source>
</evidence>
<dbReference type="EMBL" id="AP022839">
    <property type="protein sequence ID" value="BCA95601.1"/>
    <property type="molecule type" value="Genomic_DNA"/>
</dbReference>
<dbReference type="GO" id="GO:0044716">
    <property type="term" value="F:8-oxo-GDP phosphatase activity"/>
    <property type="evidence" value="ECO:0007669"/>
    <property type="project" value="TreeGrafter"/>
</dbReference>
<evidence type="ECO:0000256" key="10">
    <source>
        <dbReference type="ARBA" id="ARBA00035861"/>
    </source>
</evidence>
<dbReference type="InterPro" id="IPR020476">
    <property type="entry name" value="Nudix_hydrolase"/>
</dbReference>
<dbReference type="InterPro" id="IPR003561">
    <property type="entry name" value="Mutator_MutT"/>
</dbReference>
<dbReference type="NCBIfam" id="TIGR00586">
    <property type="entry name" value="mutt"/>
    <property type="match status" value="1"/>
</dbReference>
<feature type="binding site" evidence="17">
    <location>
        <position position="20"/>
    </location>
    <ligand>
        <name>8-oxo-dGTP</name>
        <dbReference type="ChEBI" id="CHEBI:77896"/>
    </ligand>
</feature>
<dbReference type="EC" id="3.6.1.55" evidence="12"/>
<keyword evidence="7 19" id="KW-0378">Hydrolase</keyword>
<dbReference type="Gene3D" id="3.90.79.10">
    <property type="entry name" value="Nucleoside Triphosphate Pyrophosphohydrolase"/>
    <property type="match status" value="1"/>
</dbReference>